<dbReference type="EMBL" id="JBHTOA010000048">
    <property type="protein sequence ID" value="MFD1400089.1"/>
    <property type="molecule type" value="Genomic_DNA"/>
</dbReference>
<evidence type="ECO:0000256" key="4">
    <source>
        <dbReference type="PROSITE-ProRule" id="PRU00335"/>
    </source>
</evidence>
<feature type="DNA-binding region" description="H-T-H motif" evidence="4">
    <location>
        <begin position="37"/>
        <end position="56"/>
    </location>
</feature>
<evidence type="ECO:0000256" key="3">
    <source>
        <dbReference type="ARBA" id="ARBA00023163"/>
    </source>
</evidence>
<keyword evidence="2 4" id="KW-0238">DNA-binding</keyword>
<dbReference type="Proteomes" id="UP001597199">
    <property type="component" value="Unassembled WGS sequence"/>
</dbReference>
<dbReference type="Pfam" id="PF00440">
    <property type="entry name" value="TetR_N"/>
    <property type="match status" value="1"/>
</dbReference>
<evidence type="ECO:0000313" key="6">
    <source>
        <dbReference type="EMBL" id="MFD1400089.1"/>
    </source>
</evidence>
<proteinExistence type="predicted"/>
<dbReference type="RefSeq" id="WP_204118407.1">
    <property type="nucleotide sequence ID" value="NZ_BOLV01000004.1"/>
</dbReference>
<evidence type="ECO:0000259" key="5">
    <source>
        <dbReference type="PROSITE" id="PS50977"/>
    </source>
</evidence>
<dbReference type="InterPro" id="IPR036271">
    <property type="entry name" value="Tet_transcr_reg_TetR-rel_C_sf"/>
</dbReference>
<dbReference type="SUPFAM" id="SSF48498">
    <property type="entry name" value="Tetracyclin repressor-like, C-terminal domain"/>
    <property type="match status" value="1"/>
</dbReference>
<feature type="domain" description="HTH tetR-type" evidence="5">
    <location>
        <begin position="14"/>
        <end position="74"/>
    </location>
</feature>
<reference evidence="7" key="1">
    <citation type="journal article" date="2019" name="Int. J. Syst. Evol. Microbiol.">
        <title>The Global Catalogue of Microorganisms (GCM) 10K type strain sequencing project: providing services to taxonomists for standard genome sequencing and annotation.</title>
        <authorList>
            <consortium name="The Broad Institute Genomics Platform"/>
            <consortium name="The Broad Institute Genome Sequencing Center for Infectious Disease"/>
            <person name="Wu L."/>
            <person name="Ma J."/>
        </authorList>
    </citation>
    <scope>NUCLEOTIDE SEQUENCE [LARGE SCALE GENOMIC DNA]</scope>
    <source>
        <strain evidence="7">CCM 9110</strain>
    </source>
</reference>
<dbReference type="InterPro" id="IPR009057">
    <property type="entry name" value="Homeodomain-like_sf"/>
</dbReference>
<dbReference type="Gene3D" id="1.10.357.10">
    <property type="entry name" value="Tetracycline Repressor, domain 2"/>
    <property type="match status" value="1"/>
</dbReference>
<dbReference type="Gene3D" id="1.10.10.60">
    <property type="entry name" value="Homeodomain-like"/>
    <property type="match status" value="1"/>
</dbReference>
<evidence type="ECO:0000256" key="2">
    <source>
        <dbReference type="ARBA" id="ARBA00023125"/>
    </source>
</evidence>
<keyword evidence="1" id="KW-0805">Transcription regulation</keyword>
<dbReference type="SUPFAM" id="SSF46689">
    <property type="entry name" value="Homeodomain-like"/>
    <property type="match status" value="1"/>
</dbReference>
<protein>
    <submittedName>
        <fullName evidence="6">TetR/AcrR family transcriptional regulator</fullName>
    </submittedName>
</protein>
<dbReference type="PANTHER" id="PTHR30055">
    <property type="entry name" value="HTH-TYPE TRANSCRIPTIONAL REGULATOR RUTR"/>
    <property type="match status" value="1"/>
</dbReference>
<dbReference type="PROSITE" id="PS50977">
    <property type="entry name" value="HTH_TETR_2"/>
    <property type="match status" value="1"/>
</dbReference>
<keyword evidence="3" id="KW-0804">Transcription</keyword>
<dbReference type="PANTHER" id="PTHR30055:SF234">
    <property type="entry name" value="HTH-TYPE TRANSCRIPTIONAL REGULATOR BETI"/>
    <property type="match status" value="1"/>
</dbReference>
<dbReference type="PRINTS" id="PR00455">
    <property type="entry name" value="HTHTETR"/>
</dbReference>
<dbReference type="InterPro" id="IPR001647">
    <property type="entry name" value="HTH_TetR"/>
</dbReference>
<gene>
    <name evidence="6" type="ORF">ACFQ41_12295</name>
</gene>
<sequence>MTPATIGQPVVKDPAKVERILHAALTNFAQMGYRSAKTDLIAADAKVSKGLLFHYFGTKEALYLATAQWVFQRLNEVADFSVWQNAPDLETMITRALRYKIALQVDYKPEFAFAMTLYGGGYPKALAPAIGQLMAGEMQLVSQDLLGPVLGRMKLKPEVTPQMVGDLIAAMNDLIASKARPFLDAHPDAQVADLEWLVDEVKSYMRILEYGFIQQ</sequence>
<keyword evidence="7" id="KW-1185">Reference proteome</keyword>
<evidence type="ECO:0000256" key="1">
    <source>
        <dbReference type="ARBA" id="ARBA00023015"/>
    </source>
</evidence>
<comment type="caution">
    <text evidence="6">The sequence shown here is derived from an EMBL/GenBank/DDBJ whole genome shotgun (WGS) entry which is preliminary data.</text>
</comment>
<dbReference type="InterPro" id="IPR050109">
    <property type="entry name" value="HTH-type_TetR-like_transc_reg"/>
</dbReference>
<name>A0ABW4BIT2_9LACO</name>
<accession>A0ABW4BIT2</accession>
<organism evidence="6 7">
    <name type="scientific">Lacticaseibacillus suilingensis</name>
    <dbReference type="NCBI Taxonomy" id="2799577"/>
    <lineage>
        <taxon>Bacteria</taxon>
        <taxon>Bacillati</taxon>
        <taxon>Bacillota</taxon>
        <taxon>Bacilli</taxon>
        <taxon>Lactobacillales</taxon>
        <taxon>Lactobacillaceae</taxon>
        <taxon>Lacticaseibacillus</taxon>
    </lineage>
</organism>
<evidence type="ECO:0000313" key="7">
    <source>
        <dbReference type="Proteomes" id="UP001597199"/>
    </source>
</evidence>